<reference evidence="3" key="1">
    <citation type="journal article" date="2020" name="Syst. Appl. Microbiol.">
        <title>Streptomyces alkaliterrae sp. nov., isolated from an alkaline soil, and emended descriptions of Streptomyces alkaliphilus, Streptomyces calidiresistens and Streptomyces durbertensis.</title>
        <authorList>
            <person name="Swiecimska M."/>
            <person name="Golinska P."/>
            <person name="Nouioui I."/>
            <person name="Wypij M."/>
            <person name="Rai M."/>
            <person name="Sangal V."/>
            <person name="Goodfellow M."/>
        </authorList>
    </citation>
    <scope>NUCLEOTIDE SEQUENCE [LARGE SCALE GENOMIC DNA]</scope>
    <source>
        <strain evidence="3">DSM 104538</strain>
    </source>
</reference>
<dbReference type="PROSITE" id="PS50943">
    <property type="entry name" value="HTH_CROC1"/>
    <property type="match status" value="1"/>
</dbReference>
<feature type="domain" description="HTH cro/C1-type" evidence="1">
    <location>
        <begin position="13"/>
        <end position="67"/>
    </location>
</feature>
<evidence type="ECO:0000313" key="3">
    <source>
        <dbReference type="Proteomes" id="UP000766698"/>
    </source>
</evidence>
<dbReference type="Proteomes" id="UP000766698">
    <property type="component" value="Unassembled WGS sequence"/>
</dbReference>
<organism evidence="2 3">
    <name type="scientific">Streptomyces durbertensis</name>
    <dbReference type="NCBI Taxonomy" id="2448886"/>
    <lineage>
        <taxon>Bacteria</taxon>
        <taxon>Bacillati</taxon>
        <taxon>Actinomycetota</taxon>
        <taxon>Actinomycetes</taxon>
        <taxon>Kitasatosporales</taxon>
        <taxon>Streptomycetaceae</taxon>
        <taxon>Streptomyces</taxon>
    </lineage>
</organism>
<dbReference type="EMBL" id="WMLF01000030">
    <property type="protein sequence ID" value="MBB1242674.1"/>
    <property type="molecule type" value="Genomic_DNA"/>
</dbReference>
<dbReference type="InterPro" id="IPR010982">
    <property type="entry name" value="Lambda_DNA-bd_dom_sf"/>
</dbReference>
<accession>A0ABR6EBG9</accession>
<name>A0ABR6EBG9_9ACTN</name>
<protein>
    <submittedName>
        <fullName evidence="2">Helix-turn-helix transcriptional regulator</fullName>
    </submittedName>
</protein>
<dbReference type="Gene3D" id="1.10.260.40">
    <property type="entry name" value="lambda repressor-like DNA-binding domains"/>
    <property type="match status" value="1"/>
</dbReference>
<keyword evidence="3" id="KW-1185">Reference proteome</keyword>
<sequence>MPTPTDIGTGARIAAYRRLHRLTQKQLATRAAVSYSLLVKVEQGRRPASASLIAAVARAMGVPVTTFTGQPYRADQARDRLDGPLADLRASLDNFDFPLDELPVRGQAEIAADVHSVLLARRGANFGRIAAMAPPLIDELVQVSQTATGRAGEEAHRSLVHVYRSAYDVAYGLGLSDLVSLLLARMDYSAQRAGDPYLMSLYGYMRAYATFATGRHEVGRKIIAKAREGIEAGVRAREVPALCSAGNLHLRAAMLATRQGDGDTARGELAEAREMADRLSREVVGGTGDGAHIQSFGPTNVAIHAASIEMELGNHAQSLQLAKQVRPPKDYFPDRLGHFWIDTARSQLWTGKTDAALASLLTARKVAPQQAKYHPGVRETVAGLVRATRRTPETLIGYASWCGLQL</sequence>
<dbReference type="Pfam" id="PF13560">
    <property type="entry name" value="HTH_31"/>
    <property type="match status" value="1"/>
</dbReference>
<dbReference type="InterPro" id="IPR001387">
    <property type="entry name" value="Cro/C1-type_HTH"/>
</dbReference>
<dbReference type="RefSeq" id="WP_182854098.1">
    <property type="nucleotide sequence ID" value="NZ_WMLF01000030.1"/>
</dbReference>
<proteinExistence type="predicted"/>
<comment type="caution">
    <text evidence="2">The sequence shown here is derived from an EMBL/GenBank/DDBJ whole genome shotgun (WGS) entry which is preliminary data.</text>
</comment>
<dbReference type="SMART" id="SM00530">
    <property type="entry name" value="HTH_XRE"/>
    <property type="match status" value="1"/>
</dbReference>
<dbReference type="SUPFAM" id="SSF47413">
    <property type="entry name" value="lambda repressor-like DNA-binding domains"/>
    <property type="match status" value="1"/>
</dbReference>
<evidence type="ECO:0000313" key="2">
    <source>
        <dbReference type="EMBL" id="MBB1242674.1"/>
    </source>
</evidence>
<gene>
    <name evidence="2" type="ORF">GL263_03670</name>
</gene>
<evidence type="ECO:0000259" key="1">
    <source>
        <dbReference type="PROSITE" id="PS50943"/>
    </source>
</evidence>
<dbReference type="CDD" id="cd00093">
    <property type="entry name" value="HTH_XRE"/>
    <property type="match status" value="1"/>
</dbReference>